<proteinExistence type="predicted"/>
<evidence type="ECO:0000313" key="2">
    <source>
        <dbReference type="Proteomes" id="UP000733611"/>
    </source>
</evidence>
<dbReference type="Proteomes" id="UP000733611">
    <property type="component" value="Unassembled WGS sequence"/>
</dbReference>
<dbReference type="EMBL" id="JAHLFE010000057">
    <property type="protein sequence ID" value="MBU3843821.1"/>
    <property type="molecule type" value="Genomic_DNA"/>
</dbReference>
<evidence type="ECO:0000313" key="1">
    <source>
        <dbReference type="EMBL" id="MBU3843821.1"/>
    </source>
</evidence>
<sequence length="46" mass="4895">MVVTVKITATATLPLVEQLSLFLYTPVMLRAVAVSKDSGAVFSNVL</sequence>
<protein>
    <submittedName>
        <fullName evidence="1">Uncharacterized protein</fullName>
    </submittedName>
</protein>
<reference evidence="1" key="2">
    <citation type="submission" date="2021-04" db="EMBL/GenBank/DDBJ databases">
        <authorList>
            <person name="Gilroy R."/>
        </authorList>
    </citation>
    <scope>NUCLEOTIDE SEQUENCE</scope>
    <source>
        <strain evidence="1">378</strain>
    </source>
</reference>
<organism evidence="1 2">
    <name type="scientific">Candidatus Anaerobiospirillum pullicola</name>
    <dbReference type="NCBI Taxonomy" id="2838451"/>
    <lineage>
        <taxon>Bacteria</taxon>
        <taxon>Pseudomonadati</taxon>
        <taxon>Pseudomonadota</taxon>
        <taxon>Gammaproteobacteria</taxon>
        <taxon>Aeromonadales</taxon>
        <taxon>Succinivibrionaceae</taxon>
        <taxon>Anaerobiospirillum</taxon>
    </lineage>
</organism>
<accession>A0A948X0X5</accession>
<dbReference type="AlphaFoldDB" id="A0A948X0X5"/>
<gene>
    <name evidence="1" type="ORF">H9847_02960</name>
</gene>
<reference evidence="1" key="1">
    <citation type="journal article" date="2021" name="PeerJ">
        <title>Extensive microbial diversity within the chicken gut microbiome revealed by metagenomics and culture.</title>
        <authorList>
            <person name="Gilroy R."/>
            <person name="Ravi A."/>
            <person name="Getino M."/>
            <person name="Pursley I."/>
            <person name="Horton D.L."/>
            <person name="Alikhan N.F."/>
            <person name="Baker D."/>
            <person name="Gharbi K."/>
            <person name="Hall N."/>
            <person name="Watson M."/>
            <person name="Adriaenssens E.M."/>
            <person name="Foster-Nyarko E."/>
            <person name="Jarju S."/>
            <person name="Secka A."/>
            <person name="Antonio M."/>
            <person name="Oren A."/>
            <person name="Chaudhuri R.R."/>
            <person name="La Ragione R."/>
            <person name="Hildebrand F."/>
            <person name="Pallen M.J."/>
        </authorList>
    </citation>
    <scope>NUCLEOTIDE SEQUENCE</scope>
    <source>
        <strain evidence="1">378</strain>
    </source>
</reference>
<comment type="caution">
    <text evidence="1">The sequence shown here is derived from an EMBL/GenBank/DDBJ whole genome shotgun (WGS) entry which is preliminary data.</text>
</comment>
<name>A0A948X0X5_9GAMM</name>